<dbReference type="InterPro" id="IPR052173">
    <property type="entry name" value="Beta-lactam_resp_regulator"/>
</dbReference>
<keyword evidence="1" id="KW-1133">Transmembrane helix</keyword>
<keyword evidence="1" id="KW-0472">Membrane</keyword>
<feature type="transmembrane region" description="Helical" evidence="1">
    <location>
        <begin position="136"/>
        <end position="160"/>
    </location>
</feature>
<dbReference type="Proteomes" id="UP000318704">
    <property type="component" value="Chromosome"/>
</dbReference>
<feature type="domain" description="DUF1559" evidence="3">
    <location>
        <begin position="695"/>
        <end position="912"/>
    </location>
</feature>
<dbReference type="Pfam" id="PF07596">
    <property type="entry name" value="SBP_bac_10"/>
    <property type="match status" value="1"/>
</dbReference>
<feature type="transmembrane region" description="Helical" evidence="1">
    <location>
        <begin position="344"/>
        <end position="362"/>
    </location>
</feature>
<evidence type="ECO:0000256" key="1">
    <source>
        <dbReference type="SAM" id="Phobius"/>
    </source>
</evidence>
<accession>A0A517VWK7</accession>
<dbReference type="PANTHER" id="PTHR34978:SF3">
    <property type="entry name" value="SLR0241 PROTEIN"/>
    <property type="match status" value="1"/>
</dbReference>
<feature type="transmembrane region" description="Helical" evidence="1">
    <location>
        <begin position="6"/>
        <end position="28"/>
    </location>
</feature>
<dbReference type="InterPro" id="IPR011453">
    <property type="entry name" value="DUF1559"/>
</dbReference>
<dbReference type="Pfam" id="PF05569">
    <property type="entry name" value="Peptidase_M56"/>
    <property type="match status" value="1"/>
</dbReference>
<dbReference type="PANTHER" id="PTHR34978">
    <property type="entry name" value="POSSIBLE SENSOR-TRANSDUCER PROTEIN BLAR"/>
    <property type="match status" value="1"/>
</dbReference>
<feature type="domain" description="Peptidase M56" evidence="2">
    <location>
        <begin position="105"/>
        <end position="328"/>
    </location>
</feature>
<reference evidence="4 5" key="1">
    <citation type="submission" date="2019-03" db="EMBL/GenBank/DDBJ databases">
        <title>Deep-cultivation of Planctomycetes and their phenomic and genomic characterization uncovers novel biology.</title>
        <authorList>
            <person name="Wiegand S."/>
            <person name="Jogler M."/>
            <person name="Boedeker C."/>
            <person name="Pinto D."/>
            <person name="Vollmers J."/>
            <person name="Rivas-Marin E."/>
            <person name="Kohn T."/>
            <person name="Peeters S.H."/>
            <person name="Heuer A."/>
            <person name="Rast P."/>
            <person name="Oberbeckmann S."/>
            <person name="Bunk B."/>
            <person name="Jeske O."/>
            <person name="Meyerdierks A."/>
            <person name="Storesund J.E."/>
            <person name="Kallscheuer N."/>
            <person name="Luecker S."/>
            <person name="Lage O.M."/>
            <person name="Pohl T."/>
            <person name="Merkel B.J."/>
            <person name="Hornburger P."/>
            <person name="Mueller R.-W."/>
            <person name="Bruemmer F."/>
            <person name="Labrenz M."/>
            <person name="Spormann A.M."/>
            <person name="Op den Camp H."/>
            <person name="Overmann J."/>
            <person name="Amann R."/>
            <person name="Jetten M.S.M."/>
            <person name="Mascher T."/>
            <person name="Medema M.H."/>
            <person name="Devos D.P."/>
            <person name="Kaster A.-K."/>
            <person name="Ovreas L."/>
            <person name="Rohde M."/>
            <person name="Galperin M.Y."/>
            <person name="Jogler C."/>
        </authorList>
    </citation>
    <scope>NUCLEOTIDE SEQUENCE [LARGE SCALE GENOMIC DNA]</scope>
    <source>
        <strain evidence="4 5">V144</strain>
    </source>
</reference>
<evidence type="ECO:0000313" key="4">
    <source>
        <dbReference type="EMBL" id="QDT97386.1"/>
    </source>
</evidence>
<proteinExistence type="predicted"/>
<name>A0A517VWK7_9PLAN</name>
<dbReference type="AlphaFoldDB" id="A0A517VWK7"/>
<dbReference type="RefSeq" id="WP_144985740.1">
    <property type="nucleotide sequence ID" value="NZ_CP037920.1"/>
</dbReference>
<dbReference type="InterPro" id="IPR008756">
    <property type="entry name" value="Peptidase_M56"/>
</dbReference>
<gene>
    <name evidence="4" type="primary">blaR1_6</name>
    <name evidence="4" type="ORF">V144x_28610</name>
</gene>
<dbReference type="InterPro" id="IPR045584">
    <property type="entry name" value="Pilin-like"/>
</dbReference>
<organism evidence="4 5">
    <name type="scientific">Gimesia aquarii</name>
    <dbReference type="NCBI Taxonomy" id="2527964"/>
    <lineage>
        <taxon>Bacteria</taxon>
        <taxon>Pseudomonadati</taxon>
        <taxon>Planctomycetota</taxon>
        <taxon>Planctomycetia</taxon>
        <taxon>Planctomycetales</taxon>
        <taxon>Planctomycetaceae</taxon>
        <taxon>Gimesia</taxon>
    </lineage>
</organism>
<sequence length="975" mass="106425">MHDLGVSVVWLSLQVTIVAVASAFLYLILCSRGPLLRSLVISSSMLITLLLASMAFSPWPKWSIERTQQSIAQVPQMNQRVIAKANTVVAESDSINSNVAPVKLESVWSSAWSGFVAGLENKHPVENLEEPYSWPAIIGFLFLGGISLGLTRLCVGYFLLKQELKHTTDLNGTDVRELLDGLLREHNYSSTIRLRETQRLATAAVVGWWRPVILLPHAWRTWSVDQMTAVLTHELSHILQRDFLSNLCAEISRSIYFYHPLMHWLAARLRLEQELVADAEAARSSGGTDSYLVILAEMAMAQSNRSVRGPARAFLPTQSTFLRRIDMLRDKAPFRGTVTHTTRVVAVTCIMLIGIVAVGIRGDRIIQAQDTAPKVGISSKQKVEQSKLSMDYVPNHALGVIAVRPAEILSEEVMKPIRNLLDAEERKQHGFSVLGLKLAEINAATIIFLPPEADKKLPESVAVIQTKQKIDRKKLMEKFSRSQLIETTYLDKSYHKTRAVNGESLLFVNDRTAIVANKEKSLQQIVQAMQHGGSNRWSKQWQTVENNSLAALFNIRLAREIIWKNQSNLVIINPMIQGLVSPIWENTDVLLLGLTINKKIDLTSMLYQEKNGESIKKTLEAILTLSSNMLDQMKQNIGSNNVQERLSLMSLMDIAEKMIKSTKVTQKGENISFTISLPDDSGIQMVAVLLPAVLQAREAARRTQSMNNLKQIMLALHNYYTVHKHFPPAVVIGPNGKTPHSWRVAILPYLGQEALYDEYQKNQPWDSEQNLKVLAKMPDVYRSPAEDGTTNNTSYFAVVGKNTAFGKSSKVTGFGAGGGDGAAGGFGGFGGKGGAGGKAGGVGGKGGAGGGAGGIGGKGGAGGGAGGAGGGLFGGGGRGRRQRGVNDKSGVSFIDITDGTSNTIAIVEAKRDIPWTKPEDIKFDGKKIPKFGGFYQGGFIAGFCDGSVRFLSENIDQKTLKNLLTINDGYPVKIP</sequence>
<keyword evidence="1" id="KW-0812">Transmembrane</keyword>
<dbReference type="KEGG" id="gaw:V144x_28610"/>
<feature type="transmembrane region" description="Helical" evidence="1">
    <location>
        <begin position="35"/>
        <end position="56"/>
    </location>
</feature>
<dbReference type="CDD" id="cd07341">
    <property type="entry name" value="M56_BlaR1_MecR1_like"/>
    <property type="match status" value="1"/>
</dbReference>
<evidence type="ECO:0000259" key="2">
    <source>
        <dbReference type="Pfam" id="PF05569"/>
    </source>
</evidence>
<evidence type="ECO:0000313" key="5">
    <source>
        <dbReference type="Proteomes" id="UP000318704"/>
    </source>
</evidence>
<protein>
    <submittedName>
        <fullName evidence="4">Regulatory protein BlaR1</fullName>
    </submittedName>
</protein>
<dbReference type="EMBL" id="CP037920">
    <property type="protein sequence ID" value="QDT97386.1"/>
    <property type="molecule type" value="Genomic_DNA"/>
</dbReference>
<dbReference type="SUPFAM" id="SSF54523">
    <property type="entry name" value="Pili subunits"/>
    <property type="match status" value="1"/>
</dbReference>
<evidence type="ECO:0000259" key="3">
    <source>
        <dbReference type="Pfam" id="PF07596"/>
    </source>
</evidence>